<feature type="transmembrane region" description="Helical" evidence="1">
    <location>
        <begin position="80"/>
        <end position="98"/>
    </location>
</feature>
<gene>
    <name evidence="2" type="ORF">FHP91_09010</name>
</gene>
<sequence length="134" mass="14679">MMRTLSLFVVLLSGLAGAWLFTRGEFYLPNRFDLSLATHFSGISARLLAGALLCLSAAGLSFMQRMAMGTRAGADRAWQIRHFVILSLCIMLFTAAFIKSEVVLNPDYRAPAHSTNTLTPICGGLRLPFVIARI</sequence>
<evidence type="ECO:0000313" key="3">
    <source>
        <dbReference type="Proteomes" id="UP000319502"/>
    </source>
</evidence>
<evidence type="ECO:0000313" key="2">
    <source>
        <dbReference type="EMBL" id="TVO57794.1"/>
    </source>
</evidence>
<keyword evidence="3" id="KW-1185">Reference proteome</keyword>
<comment type="caution">
    <text evidence="2">The sequence shown here is derived from an EMBL/GenBank/DDBJ whole genome shotgun (WGS) entry which is preliminary data.</text>
</comment>
<accession>A0A557QXZ9</accession>
<keyword evidence="1" id="KW-0812">Transmembrane</keyword>
<dbReference type="AlphaFoldDB" id="A0A557QXZ9"/>
<organism evidence="2 3">
    <name type="scientific">Denitromonas halophila</name>
    <dbReference type="NCBI Taxonomy" id="1629404"/>
    <lineage>
        <taxon>Bacteria</taxon>
        <taxon>Pseudomonadati</taxon>
        <taxon>Pseudomonadota</taxon>
        <taxon>Betaproteobacteria</taxon>
        <taxon>Rhodocyclales</taxon>
        <taxon>Zoogloeaceae</taxon>
        <taxon>Denitromonas</taxon>
    </lineage>
</organism>
<dbReference type="Proteomes" id="UP000319502">
    <property type="component" value="Unassembled WGS sequence"/>
</dbReference>
<name>A0A557QXZ9_9RHOO</name>
<reference evidence="2 3" key="1">
    <citation type="submission" date="2019-07" db="EMBL/GenBank/DDBJ databases">
        <title>The pathways for chlorine oxyanion respiration interact through the shared metabolite chlorate.</title>
        <authorList>
            <person name="Barnum T.P."/>
            <person name="Cheng Y."/>
            <person name="Hill K.A."/>
            <person name="Lucas L.N."/>
            <person name="Carlson H.K."/>
            <person name="Coates J.D."/>
        </authorList>
    </citation>
    <scope>NUCLEOTIDE SEQUENCE [LARGE SCALE GENOMIC DNA]</scope>
    <source>
        <strain evidence="2 3">SFB-3</strain>
    </source>
</reference>
<dbReference type="EMBL" id="VMNK01000006">
    <property type="protein sequence ID" value="TVO57794.1"/>
    <property type="molecule type" value="Genomic_DNA"/>
</dbReference>
<dbReference type="RefSeq" id="WP_144309246.1">
    <property type="nucleotide sequence ID" value="NZ_VMNK01000006.1"/>
</dbReference>
<feature type="transmembrane region" description="Helical" evidence="1">
    <location>
        <begin position="36"/>
        <end position="60"/>
    </location>
</feature>
<evidence type="ECO:0000256" key="1">
    <source>
        <dbReference type="SAM" id="Phobius"/>
    </source>
</evidence>
<proteinExistence type="predicted"/>
<keyword evidence="1" id="KW-1133">Transmembrane helix</keyword>
<keyword evidence="1" id="KW-0472">Membrane</keyword>
<protein>
    <submittedName>
        <fullName evidence="2">Uncharacterized protein</fullName>
    </submittedName>
</protein>